<keyword evidence="2" id="KW-0472">Membrane</keyword>
<dbReference type="PANTHER" id="PTHR11972:SF153">
    <property type="entry name" value="SUPEROXIDE-GENERATING NADPH OXIDASE HEAVY CHAIN SUBUNIT A"/>
    <property type="match status" value="1"/>
</dbReference>
<feature type="non-terminal residue" evidence="3">
    <location>
        <position position="50"/>
    </location>
</feature>
<keyword evidence="1" id="KW-0560">Oxidoreductase</keyword>
<dbReference type="AlphaFoldDB" id="A0AA38LKZ6"/>
<comment type="caution">
    <text evidence="3">The sequence shown here is derived from an EMBL/GenBank/DDBJ whole genome shotgun (WGS) entry which is preliminary data.</text>
</comment>
<name>A0AA38LKZ6_TAXCH</name>
<dbReference type="PANTHER" id="PTHR11972">
    <property type="entry name" value="NADPH OXIDASE"/>
    <property type="match status" value="1"/>
</dbReference>
<evidence type="ECO:0008006" key="5">
    <source>
        <dbReference type="Google" id="ProtNLM"/>
    </source>
</evidence>
<evidence type="ECO:0000313" key="3">
    <source>
        <dbReference type="EMBL" id="KAH9326405.1"/>
    </source>
</evidence>
<feature type="transmembrane region" description="Helical" evidence="2">
    <location>
        <begin position="19"/>
        <end position="36"/>
    </location>
</feature>
<gene>
    <name evidence="3" type="ORF">KI387_006583</name>
</gene>
<keyword evidence="2" id="KW-1133">Transmembrane helix</keyword>
<evidence type="ECO:0000256" key="2">
    <source>
        <dbReference type="SAM" id="Phobius"/>
    </source>
</evidence>
<keyword evidence="2" id="KW-0812">Transmembrane</keyword>
<protein>
    <recommendedName>
        <fullName evidence="5">Ferric reductase NAD binding domain-containing protein</fullName>
    </recommendedName>
</protein>
<sequence>MLIDGPYSAPAQDYRKYDILLLVGLGIRATPFISILKDMLHNIRRTEDFL</sequence>
<reference evidence="3 4" key="1">
    <citation type="journal article" date="2021" name="Nat. Plants">
        <title>The Taxus genome provides insights into paclitaxel biosynthesis.</title>
        <authorList>
            <person name="Xiong X."/>
            <person name="Gou J."/>
            <person name="Liao Q."/>
            <person name="Li Y."/>
            <person name="Zhou Q."/>
            <person name="Bi G."/>
            <person name="Li C."/>
            <person name="Du R."/>
            <person name="Wang X."/>
            <person name="Sun T."/>
            <person name="Guo L."/>
            <person name="Liang H."/>
            <person name="Lu P."/>
            <person name="Wu Y."/>
            <person name="Zhang Z."/>
            <person name="Ro D.K."/>
            <person name="Shang Y."/>
            <person name="Huang S."/>
            <person name="Yan J."/>
        </authorList>
    </citation>
    <scope>NUCLEOTIDE SEQUENCE [LARGE SCALE GENOMIC DNA]</scope>
    <source>
        <strain evidence="3">Ta-2019</strain>
    </source>
</reference>
<proteinExistence type="predicted"/>
<dbReference type="GO" id="GO:0016174">
    <property type="term" value="F:NAD(P)H oxidase H2O2-forming activity"/>
    <property type="evidence" value="ECO:0007669"/>
    <property type="project" value="TreeGrafter"/>
</dbReference>
<evidence type="ECO:0000256" key="1">
    <source>
        <dbReference type="ARBA" id="ARBA00023002"/>
    </source>
</evidence>
<dbReference type="InterPro" id="IPR039261">
    <property type="entry name" value="FNR_nucleotide-bd"/>
</dbReference>
<dbReference type="GO" id="GO:0005886">
    <property type="term" value="C:plasma membrane"/>
    <property type="evidence" value="ECO:0007669"/>
    <property type="project" value="TreeGrafter"/>
</dbReference>
<dbReference type="EMBL" id="JAHRHJ020000002">
    <property type="protein sequence ID" value="KAH9326405.1"/>
    <property type="molecule type" value="Genomic_DNA"/>
</dbReference>
<evidence type="ECO:0000313" key="4">
    <source>
        <dbReference type="Proteomes" id="UP000824469"/>
    </source>
</evidence>
<dbReference type="Proteomes" id="UP000824469">
    <property type="component" value="Unassembled WGS sequence"/>
</dbReference>
<dbReference type="Gene3D" id="3.40.50.80">
    <property type="entry name" value="Nucleotide-binding domain of ferredoxin-NADP reductase (FNR) module"/>
    <property type="match status" value="1"/>
</dbReference>
<dbReference type="InterPro" id="IPR050369">
    <property type="entry name" value="RBOH/FRE"/>
</dbReference>
<organism evidence="3 4">
    <name type="scientific">Taxus chinensis</name>
    <name type="common">Chinese yew</name>
    <name type="synonym">Taxus wallichiana var. chinensis</name>
    <dbReference type="NCBI Taxonomy" id="29808"/>
    <lineage>
        <taxon>Eukaryota</taxon>
        <taxon>Viridiplantae</taxon>
        <taxon>Streptophyta</taxon>
        <taxon>Embryophyta</taxon>
        <taxon>Tracheophyta</taxon>
        <taxon>Spermatophyta</taxon>
        <taxon>Pinopsida</taxon>
        <taxon>Pinidae</taxon>
        <taxon>Conifers II</taxon>
        <taxon>Cupressales</taxon>
        <taxon>Taxaceae</taxon>
        <taxon>Taxus</taxon>
    </lineage>
</organism>
<accession>A0AA38LKZ6</accession>
<keyword evidence="4" id="KW-1185">Reference proteome</keyword>